<dbReference type="EMBL" id="JAWIZZ010000064">
    <property type="protein sequence ID" value="KAK5773846.1"/>
    <property type="molecule type" value="Genomic_DNA"/>
</dbReference>
<keyword evidence="5 7" id="KW-0472">Membrane</keyword>
<keyword evidence="2 7" id="KW-0813">Transport</keyword>
<dbReference type="InterPro" id="IPR009028">
    <property type="entry name" value="Coatomer/calthrin_app_sub_C"/>
</dbReference>
<dbReference type="PIRSF" id="PIRSF037091">
    <property type="entry name" value="AP2_complex_alpha"/>
    <property type="match status" value="1"/>
</dbReference>
<sequence length="1070" mass="121870">MENPIGSTKNTIKGLQLFIADLRTTQHSQDHEKRINYELVKIKKQFEPYANLSDPSSSSPSSTTATATTTSLKLDGYQRKKYVAKLAYIYITTNTSKLNELLFGLDQILNLIDSNHYSEKFMGYLILSLFFEHERIITLINHTRFLQRLLSDLSANKDDFTSLALNFIGTVGNLHSNLASNEEIVNSVFQIIRSPTSSQYLKKKSTLTFLSLLKNNLSILTDNFQRKQIWIQKIIALLDDTDNYRVTLTALPLVEYIASNIDPSYCFRIVPQLTDILYTCVVLGTKDSGIYRFPIEYKFANIPNPWLITKVVSLLSKLIAPPYQEIDPPRNMNKQCLHPSDLDPETLNKLRKCVVDAISLGHRKSSDPIERIVQNTVLFSLIKFAPKLDPSNEAIINSVNTLCLLLRSSEINIRYLTLDSLIQLCSDSGRVAVDTVSNENLDLIVHLMNNERDMSILRKTIDLLYILANVDTVKVIVAHYLNFISNMKQSSDPQVKSNVSVKIAVLIEKFATDPNWYIETSLKILSLTPDNSFHHDNIHNHLNDNNELWYRLCQIVVNNPQLRKLTCHNLLGYLVKRHTSEYIVKTAAFLLGQYPSLIVKQISIDNLFSIFAEKYYTVFNMTKAMILTTMIQLYKFEPNLVGSKVIKFFQLELNPLDIELQTRAYEYLKIIQISKMSGNMTLINTLFETMPSFNTKSNPLLKRLGGLQQDNHSNDSDIEFSKLTISNKISSDDSSKDAENIGPFNSVPNNISMQQPPLVPLSIKSRTAKNNRLPLPIQENNNNTNAKGLNNRYIQQMLTSTWKEGFTRMLQHKQGIFYSSPLIKILYRITHIEPYQIKIGFTYINQTEWDITGLSTEFIAAHIENNPEYIFQNIEALTSSNIKPHKRTEQNVQVVIRKPFNIEECPLMNVYFNCGSTSNHTTLKLGIAIISTINSEKLNSNTITSVTLPQFITRWRTLGTALGKEAECHVANILMVNTNETQERHNSIESMLTILQTRLKRIGMNIIEQTNVSNTLFVASIVHTKTDGNFGCLMKLQCQQDYTVNITCKTTLAGPLATYVVDCLRWIISN</sequence>
<keyword evidence="4 7" id="KW-0653">Protein transport</keyword>
<dbReference type="Proteomes" id="UP001306508">
    <property type="component" value="Unassembled WGS sequence"/>
</dbReference>
<evidence type="ECO:0000256" key="1">
    <source>
        <dbReference type="ARBA" id="ARBA00004277"/>
    </source>
</evidence>
<dbReference type="InterPro" id="IPR002553">
    <property type="entry name" value="Clathrin/coatomer_adapt-like_N"/>
</dbReference>
<dbReference type="SMART" id="SM00809">
    <property type="entry name" value="Alpha_adaptinC2"/>
    <property type="match status" value="1"/>
</dbReference>
<keyword evidence="6 7" id="KW-0168">Coated pit</keyword>
<evidence type="ECO:0000256" key="3">
    <source>
        <dbReference type="ARBA" id="ARBA00022583"/>
    </source>
</evidence>
<dbReference type="GO" id="GO:0006886">
    <property type="term" value="P:intracellular protein transport"/>
    <property type="evidence" value="ECO:0007669"/>
    <property type="project" value="UniProtKB-UniRule"/>
</dbReference>
<feature type="compositionally biased region" description="Basic and acidic residues" evidence="9">
    <location>
        <begin position="730"/>
        <end position="739"/>
    </location>
</feature>
<dbReference type="Pfam" id="PF01602">
    <property type="entry name" value="Adaptin_N"/>
    <property type="match status" value="1"/>
</dbReference>
<dbReference type="SUPFAM" id="SSF48371">
    <property type="entry name" value="ARM repeat"/>
    <property type="match status" value="1"/>
</dbReference>
<organism evidence="11 12">
    <name type="scientific">Arxiozyma heterogenica</name>
    <dbReference type="NCBI Taxonomy" id="278026"/>
    <lineage>
        <taxon>Eukaryota</taxon>
        <taxon>Fungi</taxon>
        <taxon>Dikarya</taxon>
        <taxon>Ascomycota</taxon>
        <taxon>Saccharomycotina</taxon>
        <taxon>Saccharomycetes</taxon>
        <taxon>Saccharomycetales</taxon>
        <taxon>Saccharomycetaceae</taxon>
        <taxon>Arxiozyma</taxon>
    </lineage>
</organism>
<dbReference type="Gene3D" id="1.25.10.10">
    <property type="entry name" value="Leucine-rich Repeat Variant"/>
    <property type="match status" value="1"/>
</dbReference>
<comment type="subcellular location">
    <subcellularLocation>
        <location evidence="1">Membrane</location>
        <location evidence="1">Coated pit</location>
        <topology evidence="1">Peripheral membrane protein</topology>
        <orientation evidence="1">Cytoplasmic side</orientation>
    </subcellularLocation>
</comment>
<name>A0AAN8A6I6_9SACH</name>
<protein>
    <recommendedName>
        <fullName evidence="7">AP-2 complex subunit alpha</fullName>
    </recommendedName>
</protein>
<reference evidence="12" key="1">
    <citation type="submission" date="2023-07" db="EMBL/GenBank/DDBJ databases">
        <title>A draft genome of Kazachstania heterogenica Y-27499.</title>
        <authorList>
            <person name="Donic C."/>
            <person name="Kralova J.S."/>
            <person name="Fidel L."/>
            <person name="Ben-Dor S."/>
            <person name="Jung S."/>
        </authorList>
    </citation>
    <scope>NUCLEOTIDE SEQUENCE [LARGE SCALE GENOMIC DNA]</scope>
    <source>
        <strain evidence="12">Y27499</strain>
    </source>
</reference>
<dbReference type="GO" id="GO:0035615">
    <property type="term" value="F:clathrin adaptor activity"/>
    <property type="evidence" value="ECO:0007669"/>
    <property type="project" value="InterPro"/>
</dbReference>
<dbReference type="InterPro" id="IPR017104">
    <property type="entry name" value="AP2_complex_asu"/>
</dbReference>
<dbReference type="InterPro" id="IPR013041">
    <property type="entry name" value="Clathrin_app_Ig-like_sf"/>
</dbReference>
<dbReference type="Gene3D" id="3.30.310.10">
    <property type="entry name" value="TATA-Binding Protein"/>
    <property type="match status" value="1"/>
</dbReference>
<evidence type="ECO:0000313" key="12">
    <source>
        <dbReference type="Proteomes" id="UP001306508"/>
    </source>
</evidence>
<keyword evidence="3 7" id="KW-0254">Endocytosis</keyword>
<dbReference type="InterPro" id="IPR008152">
    <property type="entry name" value="Clathrin_a/b/g-adaptin_app_Ig"/>
</dbReference>
<comment type="function">
    <text evidence="7">Adaptins are components of the adaptor complexes which link clathrin to receptors in coated vesicles. Clathrin-associated protein complexes are believed to interact with the cytoplasmic tails of membrane proteins, leading to their selection and concentration.</text>
</comment>
<evidence type="ECO:0000256" key="9">
    <source>
        <dbReference type="SAM" id="MobiDB-lite"/>
    </source>
</evidence>
<keyword evidence="12" id="KW-1185">Reference proteome</keyword>
<evidence type="ECO:0000256" key="2">
    <source>
        <dbReference type="ARBA" id="ARBA00022448"/>
    </source>
</evidence>
<dbReference type="GO" id="GO:0030122">
    <property type="term" value="C:AP-2 adaptor complex"/>
    <property type="evidence" value="ECO:0007669"/>
    <property type="project" value="InterPro"/>
</dbReference>
<comment type="similarity">
    <text evidence="7">Belongs to the adaptor complexes large subunit family.</text>
</comment>
<dbReference type="SUPFAM" id="SSF55711">
    <property type="entry name" value="Subdomain of clathrin and coatomer appendage domain"/>
    <property type="match status" value="1"/>
</dbReference>
<feature type="domain" description="Clathrin adaptor alpha/beta/gamma-adaptin appendage Ig-like subdomain" evidence="10">
    <location>
        <begin position="807"/>
        <end position="926"/>
    </location>
</feature>
<evidence type="ECO:0000256" key="4">
    <source>
        <dbReference type="ARBA" id="ARBA00022927"/>
    </source>
</evidence>
<evidence type="ECO:0000256" key="6">
    <source>
        <dbReference type="ARBA" id="ARBA00023176"/>
    </source>
</evidence>
<proteinExistence type="inferred from homology"/>
<comment type="caution">
    <text evidence="11">The sequence shown here is derived from an EMBL/GenBank/DDBJ whole genome shotgun (WGS) entry which is preliminary data.</text>
</comment>
<feature type="region of interest" description="Disordered" evidence="9">
    <location>
        <begin position="730"/>
        <end position="749"/>
    </location>
</feature>
<dbReference type="GO" id="GO:0072583">
    <property type="term" value="P:clathrin-dependent endocytosis"/>
    <property type="evidence" value="ECO:0007669"/>
    <property type="project" value="InterPro"/>
</dbReference>
<evidence type="ECO:0000313" key="11">
    <source>
        <dbReference type="EMBL" id="KAK5773846.1"/>
    </source>
</evidence>
<dbReference type="InterPro" id="IPR012295">
    <property type="entry name" value="TBP_dom_sf"/>
</dbReference>
<dbReference type="SUPFAM" id="SSF49348">
    <property type="entry name" value="Clathrin adaptor appendage domain"/>
    <property type="match status" value="1"/>
</dbReference>
<evidence type="ECO:0000256" key="5">
    <source>
        <dbReference type="ARBA" id="ARBA00023136"/>
    </source>
</evidence>
<dbReference type="Gene3D" id="2.60.40.1230">
    <property type="match status" value="1"/>
</dbReference>
<feature type="binding site" evidence="8">
    <location>
        <position position="77"/>
    </location>
    <ligand>
        <name>a 1,2-diacyl-sn-glycero-3-phospho-(1D-myo-inositol-3,4,5-trisphosphate)</name>
        <dbReference type="ChEBI" id="CHEBI:57836"/>
    </ligand>
</feature>
<dbReference type="InterPro" id="IPR016024">
    <property type="entry name" value="ARM-type_fold"/>
</dbReference>
<evidence type="ECO:0000256" key="8">
    <source>
        <dbReference type="PIRSR" id="PIRSR037091-1"/>
    </source>
</evidence>
<evidence type="ECO:0000256" key="7">
    <source>
        <dbReference type="PIRNR" id="PIRNR037091"/>
    </source>
</evidence>
<dbReference type="InterPro" id="IPR011989">
    <property type="entry name" value="ARM-like"/>
</dbReference>
<gene>
    <name evidence="11" type="ORF">RI543_004902</name>
</gene>
<dbReference type="AlphaFoldDB" id="A0AAN8A6I6"/>
<dbReference type="InterPro" id="IPR050840">
    <property type="entry name" value="Adaptor_Complx_Large_Subunit"/>
</dbReference>
<accession>A0AAN8A6I6</accession>
<dbReference type="PANTHER" id="PTHR22780">
    <property type="entry name" value="ADAPTIN, ALPHA/GAMMA/EPSILON"/>
    <property type="match status" value="1"/>
</dbReference>
<evidence type="ECO:0000259" key="10">
    <source>
        <dbReference type="SMART" id="SM00809"/>
    </source>
</evidence>
<feature type="binding site" evidence="8">
    <location>
        <begin position="81"/>
        <end position="85"/>
    </location>
    <ligand>
        <name>a 1,2-diacyl-sn-glycero-3-phospho-(1D-myo-inositol-3,4,5-trisphosphate)</name>
        <dbReference type="ChEBI" id="CHEBI:57836"/>
    </ligand>
</feature>